<dbReference type="OrthoDB" id="9802958at2"/>
<evidence type="ECO:0000256" key="3">
    <source>
        <dbReference type="ARBA" id="ARBA00022801"/>
    </source>
</evidence>
<evidence type="ECO:0000259" key="6">
    <source>
        <dbReference type="PROSITE" id="PS50249"/>
    </source>
</evidence>
<evidence type="ECO:0000256" key="1">
    <source>
        <dbReference type="ARBA" id="ARBA00022670"/>
    </source>
</evidence>
<proteinExistence type="predicted"/>
<dbReference type="InterPro" id="IPR037518">
    <property type="entry name" value="MPN"/>
</dbReference>
<dbReference type="AlphaFoldDB" id="A0A0W1JCC6"/>
<keyword evidence="1" id="KW-0645">Protease</keyword>
<dbReference type="PROSITE" id="PS50249">
    <property type="entry name" value="MPN"/>
    <property type="match status" value="1"/>
</dbReference>
<dbReference type="InterPro" id="IPR028090">
    <property type="entry name" value="JAB_dom_prok"/>
</dbReference>
<dbReference type="RefSeq" id="WP_005814803.1">
    <property type="nucleotide sequence ID" value="NZ_CABKQQ010000052.1"/>
</dbReference>
<dbReference type="GO" id="GO:0006508">
    <property type="term" value="P:proteolysis"/>
    <property type="evidence" value="ECO:0007669"/>
    <property type="project" value="UniProtKB-KW"/>
</dbReference>
<dbReference type="EMBL" id="LOCK01000094">
    <property type="protein sequence ID" value="KTE89086.1"/>
    <property type="molecule type" value="Genomic_DNA"/>
</dbReference>
<feature type="domain" description="MPN" evidence="6">
    <location>
        <begin position="15"/>
        <end position="153"/>
    </location>
</feature>
<sequence>MDNLFFQDKNQIYKVNLHKEAYNQIIYYCDRANPYEIGSVLIGNYSLNQTTANILQITPPPKDSIQAKYNFHRGSSGLIKVLDTVWNQGQYYLGEWHYHPNMSSFPSSIDKKQMMILSQDKRLKCPEPILIIIGGHKGNWNINVRLFANNKEIILYNL</sequence>
<keyword evidence="5" id="KW-0482">Metalloprotease</keyword>
<reference evidence="7 8" key="1">
    <citation type="submission" date="2015-12" db="EMBL/GenBank/DDBJ databases">
        <title>Draft Genome Sequence of Desulfitobacterium hafniense Strain DH, a Sulfate-reducing Bacterium Isolated from Paddy Soils.</title>
        <authorList>
            <person name="Bao P."/>
            <person name="Zhang X."/>
            <person name="Li G."/>
        </authorList>
    </citation>
    <scope>NUCLEOTIDE SEQUENCE [LARGE SCALE GENOMIC DNA]</scope>
    <source>
        <strain evidence="7 8">DH</strain>
    </source>
</reference>
<comment type="caution">
    <text evidence="7">The sequence shown here is derived from an EMBL/GenBank/DDBJ whole genome shotgun (WGS) entry which is preliminary data.</text>
</comment>
<dbReference type="Proteomes" id="UP000054623">
    <property type="component" value="Unassembled WGS sequence"/>
</dbReference>
<keyword evidence="4" id="KW-0862">Zinc</keyword>
<organism evidence="7 8">
    <name type="scientific">Desulfitobacterium hafniense</name>
    <name type="common">Desulfitobacterium frappieri</name>
    <dbReference type="NCBI Taxonomy" id="49338"/>
    <lineage>
        <taxon>Bacteria</taxon>
        <taxon>Bacillati</taxon>
        <taxon>Bacillota</taxon>
        <taxon>Clostridia</taxon>
        <taxon>Eubacteriales</taxon>
        <taxon>Desulfitobacteriaceae</taxon>
        <taxon>Desulfitobacterium</taxon>
    </lineage>
</organism>
<name>A0A0W1JCC6_DESHA</name>
<dbReference type="Gene3D" id="3.40.140.10">
    <property type="entry name" value="Cytidine Deaminase, domain 2"/>
    <property type="match status" value="1"/>
</dbReference>
<evidence type="ECO:0000313" key="8">
    <source>
        <dbReference type="Proteomes" id="UP000054623"/>
    </source>
</evidence>
<protein>
    <recommendedName>
        <fullName evidence="6">MPN domain-containing protein</fullName>
    </recommendedName>
</protein>
<dbReference type="Pfam" id="PF14464">
    <property type="entry name" value="Prok-JAB"/>
    <property type="match status" value="1"/>
</dbReference>
<accession>A0A0W1JCC6</accession>
<evidence type="ECO:0000256" key="2">
    <source>
        <dbReference type="ARBA" id="ARBA00022723"/>
    </source>
</evidence>
<dbReference type="SUPFAM" id="SSF102712">
    <property type="entry name" value="JAB1/MPN domain"/>
    <property type="match status" value="1"/>
</dbReference>
<keyword evidence="3" id="KW-0378">Hydrolase</keyword>
<evidence type="ECO:0000256" key="5">
    <source>
        <dbReference type="ARBA" id="ARBA00023049"/>
    </source>
</evidence>
<dbReference type="GO" id="GO:0046872">
    <property type="term" value="F:metal ion binding"/>
    <property type="evidence" value="ECO:0007669"/>
    <property type="project" value="UniProtKB-KW"/>
</dbReference>
<evidence type="ECO:0000256" key="4">
    <source>
        <dbReference type="ARBA" id="ARBA00022833"/>
    </source>
</evidence>
<evidence type="ECO:0000313" key="7">
    <source>
        <dbReference type="EMBL" id="KTE89086.1"/>
    </source>
</evidence>
<gene>
    <name evidence="7" type="ORF">AT727_13755</name>
</gene>
<keyword evidence="2" id="KW-0479">Metal-binding</keyword>
<dbReference type="GO" id="GO:0008237">
    <property type="term" value="F:metallopeptidase activity"/>
    <property type="evidence" value="ECO:0007669"/>
    <property type="project" value="UniProtKB-KW"/>
</dbReference>